<dbReference type="Proteomes" id="UP000193648">
    <property type="component" value="Unassembled WGS sequence"/>
</dbReference>
<reference evidence="8 9" key="1">
    <citation type="submission" date="2016-07" db="EMBL/GenBank/DDBJ databases">
        <title>Pervasive Adenine N6-methylation of Active Genes in Fungi.</title>
        <authorList>
            <consortium name="DOE Joint Genome Institute"/>
            <person name="Mondo S.J."/>
            <person name="Dannebaum R.O."/>
            <person name="Kuo R.C."/>
            <person name="Labutti K."/>
            <person name="Haridas S."/>
            <person name="Kuo A."/>
            <person name="Salamov A."/>
            <person name="Ahrendt S.R."/>
            <person name="Lipzen A."/>
            <person name="Sullivan W."/>
            <person name="Andreopoulos W.B."/>
            <person name="Clum A."/>
            <person name="Lindquist E."/>
            <person name="Daum C."/>
            <person name="Ramamoorthy G.K."/>
            <person name="Gryganskyi A."/>
            <person name="Culley D."/>
            <person name="Magnuson J.K."/>
            <person name="James T.Y."/>
            <person name="O'Malley M.A."/>
            <person name="Stajich J.E."/>
            <person name="Spatafora J.W."/>
            <person name="Visel A."/>
            <person name="Grigoriev I.V."/>
        </authorList>
    </citation>
    <scope>NUCLEOTIDE SEQUENCE [LARGE SCALE GENOMIC DNA]</scope>
    <source>
        <strain evidence="8 9">NRRL 3116</strain>
    </source>
</reference>
<keyword evidence="3 6" id="KW-0812">Transmembrane</keyword>
<dbReference type="GO" id="GO:0005509">
    <property type="term" value="F:calcium ion binding"/>
    <property type="evidence" value="ECO:0007669"/>
    <property type="project" value="InterPro"/>
</dbReference>
<dbReference type="PROSITE" id="PS50222">
    <property type="entry name" value="EF_HAND_2"/>
    <property type="match status" value="1"/>
</dbReference>
<name>A0A1Y2GWY7_9FUNG</name>
<organism evidence="8 9">
    <name type="scientific">Lobosporangium transversale</name>
    <dbReference type="NCBI Taxonomy" id="64571"/>
    <lineage>
        <taxon>Eukaryota</taxon>
        <taxon>Fungi</taxon>
        <taxon>Fungi incertae sedis</taxon>
        <taxon>Mucoromycota</taxon>
        <taxon>Mortierellomycotina</taxon>
        <taxon>Mortierellomycetes</taxon>
        <taxon>Mortierellales</taxon>
        <taxon>Mortierellaceae</taxon>
        <taxon>Lobosporangium</taxon>
    </lineage>
</organism>
<dbReference type="InParanoid" id="A0A1Y2GWY7"/>
<dbReference type="AlphaFoldDB" id="A0A1Y2GWY7"/>
<evidence type="ECO:0000259" key="7">
    <source>
        <dbReference type="PROSITE" id="PS50222"/>
    </source>
</evidence>
<dbReference type="Pfam" id="PF04930">
    <property type="entry name" value="FUN14"/>
    <property type="match status" value="1"/>
</dbReference>
<evidence type="ECO:0000313" key="9">
    <source>
        <dbReference type="Proteomes" id="UP000193648"/>
    </source>
</evidence>
<dbReference type="PANTHER" id="PTHR21346">
    <property type="entry name" value="FUN14 DOMAIN CONTAINING"/>
    <property type="match status" value="1"/>
</dbReference>
<evidence type="ECO:0000313" key="8">
    <source>
        <dbReference type="EMBL" id="ORZ26789.1"/>
    </source>
</evidence>
<comment type="similarity">
    <text evidence="2">Belongs to the FUN14 family.</text>
</comment>
<comment type="subcellular location">
    <subcellularLocation>
        <location evidence="1">Membrane</location>
    </subcellularLocation>
</comment>
<evidence type="ECO:0000256" key="2">
    <source>
        <dbReference type="ARBA" id="ARBA00009160"/>
    </source>
</evidence>
<dbReference type="OrthoDB" id="163794at2759"/>
<dbReference type="PANTHER" id="PTHR21346:SF10">
    <property type="entry name" value="TRANSMEMBRANE PROTEIN"/>
    <property type="match status" value="1"/>
</dbReference>
<feature type="domain" description="EF-hand" evidence="7">
    <location>
        <begin position="196"/>
        <end position="232"/>
    </location>
</feature>
<dbReference type="GeneID" id="33565035"/>
<evidence type="ECO:0000256" key="1">
    <source>
        <dbReference type="ARBA" id="ARBA00004370"/>
    </source>
</evidence>
<evidence type="ECO:0000256" key="6">
    <source>
        <dbReference type="SAM" id="Phobius"/>
    </source>
</evidence>
<protein>
    <submittedName>
        <fullName evidence="8">FUN14 family-domain-containing protein</fullName>
    </submittedName>
</protein>
<dbReference type="STRING" id="64571.A0A1Y2GWY7"/>
<evidence type="ECO:0000256" key="5">
    <source>
        <dbReference type="ARBA" id="ARBA00023136"/>
    </source>
</evidence>
<comment type="caution">
    <text evidence="8">The sequence shown here is derived from an EMBL/GenBank/DDBJ whole genome shotgun (WGS) entry which is preliminary data.</text>
</comment>
<dbReference type="EMBL" id="MCFF01000006">
    <property type="protein sequence ID" value="ORZ26789.1"/>
    <property type="molecule type" value="Genomic_DNA"/>
</dbReference>
<evidence type="ECO:0000256" key="4">
    <source>
        <dbReference type="ARBA" id="ARBA00022989"/>
    </source>
</evidence>
<dbReference type="InterPro" id="IPR002048">
    <property type="entry name" value="EF_hand_dom"/>
</dbReference>
<dbReference type="RefSeq" id="XP_021884552.1">
    <property type="nucleotide sequence ID" value="XM_022023191.1"/>
</dbReference>
<accession>A0A1Y2GWY7</accession>
<gene>
    <name evidence="8" type="ORF">BCR41DRAFT_347934</name>
</gene>
<keyword evidence="5 6" id="KW-0472">Membrane</keyword>
<keyword evidence="4 6" id="KW-1133">Transmembrane helix</keyword>
<sequence>MLTSASMLRPAAILRSTALRNATLITEPVCIRSSSPLTSFAQQSSVRFTSTAISKSNQDTPRSIFRSLAISSAFRNAGAKTPTLSFNTWVAAGTATTCIFGPLIMSRSPLAGSGLFNSSRYVAHCAAVTPVGVRPRPARDIALDESLINTKELTFGMAMGLCSGYLFKKLGKMMMLVVGVQFVWLQLLASAGYVQVNWTKVERRFKDHFDVDGDGKITMNDAKHVFSWLLRLLTHNFQFKSTFVTGYILGFRYG</sequence>
<proteinExistence type="inferred from homology"/>
<keyword evidence="9" id="KW-1185">Reference proteome</keyword>
<evidence type="ECO:0000256" key="3">
    <source>
        <dbReference type="ARBA" id="ARBA00022692"/>
    </source>
</evidence>
<dbReference type="GO" id="GO:0016020">
    <property type="term" value="C:membrane"/>
    <property type="evidence" value="ECO:0007669"/>
    <property type="project" value="UniProtKB-SubCell"/>
</dbReference>
<feature type="transmembrane region" description="Helical" evidence="6">
    <location>
        <begin position="173"/>
        <end position="194"/>
    </location>
</feature>
<dbReference type="InterPro" id="IPR007014">
    <property type="entry name" value="FUN14"/>
</dbReference>